<evidence type="ECO:0000256" key="3">
    <source>
        <dbReference type="PROSITE-ProRule" id="PRU00284"/>
    </source>
</evidence>
<evidence type="ECO:0000313" key="8">
    <source>
        <dbReference type="Proteomes" id="UP001596143"/>
    </source>
</evidence>
<dbReference type="Gene3D" id="1.10.287.950">
    <property type="entry name" value="Methyl-accepting chemotaxis protein"/>
    <property type="match status" value="1"/>
</dbReference>
<dbReference type="Proteomes" id="UP001596143">
    <property type="component" value="Unassembled WGS sequence"/>
</dbReference>
<evidence type="ECO:0000256" key="1">
    <source>
        <dbReference type="ARBA" id="ARBA00023224"/>
    </source>
</evidence>
<dbReference type="InterPro" id="IPR004090">
    <property type="entry name" value="Chemotax_Me-accpt_rcpt"/>
</dbReference>
<feature type="coiled-coil region" evidence="4">
    <location>
        <begin position="503"/>
        <end position="537"/>
    </location>
</feature>
<protein>
    <submittedName>
        <fullName evidence="7">Methyl-accepting chemotaxis protein</fullName>
    </submittedName>
</protein>
<keyword evidence="5" id="KW-0812">Transmembrane</keyword>
<dbReference type="Pfam" id="PF00015">
    <property type="entry name" value="MCPsignal"/>
    <property type="match status" value="1"/>
</dbReference>
<comment type="similarity">
    <text evidence="2">Belongs to the methyl-accepting chemotaxis (MCP) protein family.</text>
</comment>
<dbReference type="EMBL" id="JBHSPF010000039">
    <property type="protein sequence ID" value="MFC5628931.1"/>
    <property type="molecule type" value="Genomic_DNA"/>
</dbReference>
<dbReference type="PANTHER" id="PTHR32089:SF112">
    <property type="entry name" value="LYSOZYME-LIKE PROTEIN-RELATED"/>
    <property type="match status" value="1"/>
</dbReference>
<feature type="transmembrane region" description="Helical" evidence="5">
    <location>
        <begin position="159"/>
        <end position="179"/>
    </location>
</feature>
<evidence type="ECO:0000256" key="2">
    <source>
        <dbReference type="ARBA" id="ARBA00029447"/>
    </source>
</evidence>
<organism evidence="7 8">
    <name type="scientific">Aliibacillus thermotolerans</name>
    <dbReference type="NCBI Taxonomy" id="1834418"/>
    <lineage>
        <taxon>Bacteria</taxon>
        <taxon>Bacillati</taxon>
        <taxon>Bacillota</taxon>
        <taxon>Bacilli</taxon>
        <taxon>Bacillales</taxon>
        <taxon>Bacillaceae</taxon>
        <taxon>Aliibacillus</taxon>
    </lineage>
</organism>
<dbReference type="PANTHER" id="PTHR32089">
    <property type="entry name" value="METHYL-ACCEPTING CHEMOTAXIS PROTEIN MCPB"/>
    <property type="match status" value="1"/>
</dbReference>
<comment type="caution">
    <text evidence="7">The sequence shown here is derived from an EMBL/GenBank/DDBJ whole genome shotgun (WGS) entry which is preliminary data.</text>
</comment>
<feature type="domain" description="Methyl-accepting transducer" evidence="6">
    <location>
        <begin position="250"/>
        <end position="489"/>
    </location>
</feature>
<reference evidence="8" key="1">
    <citation type="journal article" date="2019" name="Int. J. Syst. Evol. Microbiol.">
        <title>The Global Catalogue of Microorganisms (GCM) 10K type strain sequencing project: providing services to taxonomists for standard genome sequencing and annotation.</title>
        <authorList>
            <consortium name="The Broad Institute Genomics Platform"/>
            <consortium name="The Broad Institute Genome Sequencing Center for Infectious Disease"/>
            <person name="Wu L."/>
            <person name="Ma J."/>
        </authorList>
    </citation>
    <scope>NUCLEOTIDE SEQUENCE [LARGE SCALE GENOMIC DNA]</scope>
    <source>
        <strain evidence="8">CGMCC 1.15790</strain>
    </source>
</reference>
<dbReference type="SUPFAM" id="SSF58104">
    <property type="entry name" value="Methyl-accepting chemotaxis protein (MCP) signaling domain"/>
    <property type="match status" value="1"/>
</dbReference>
<feature type="transmembrane region" description="Helical" evidence="5">
    <location>
        <begin position="130"/>
        <end position="153"/>
    </location>
</feature>
<keyword evidence="5" id="KW-0472">Membrane</keyword>
<proteinExistence type="inferred from homology"/>
<evidence type="ECO:0000256" key="5">
    <source>
        <dbReference type="SAM" id="Phobius"/>
    </source>
</evidence>
<accession>A0ABW0U8G1</accession>
<evidence type="ECO:0000256" key="4">
    <source>
        <dbReference type="SAM" id="Coils"/>
    </source>
</evidence>
<sequence length="538" mass="59408">MASIHSRSAKQLKEKAVKTAKALAQHVKKGEVHEHPDKVREKLDSFLEEDEYLLIVDQEGFSHIHTNRLREGHPYTDHVGKKAATTTEPIVQLYERNTGELLYDAAAPIGTGPDGKKYNVRVGRVIHKKLLAPIIFVTAMTPVALFMILRLLFQDSSHFLWTSVLAVGVACLLGALLYARIHGAMRSWNRVTRSISAGNLLAEVTNKNRNDLQQIGFEINKIVIGMRHIIQDIEQAARSVEEICSIQEKETKDVSTGFEQFAATMQQFQAGAQNQMASLQSSQGMIQEMMGNVSSIKEGIAATVKQSESSSEEADKGRAAIMSSEKMMRNIEQSVTTSQHHIQAVAKDADEVMEKVASITDIAEQTNLLALNASIEAARAGEAGKGFAVVASEVRKLAEDTNHFASDIMQTLTKTRDNLVGAVAEAEENVEMIKEGVGIVHQAGDSIRKLHESAEKTKHAVVDNLEVVDTLLQSSEKIEQMMHDIYKISEEFTDSVVQNVATMDQQLTAVQEVSDEAAKLSNEAKNLKNIVTRFRLRK</sequence>
<evidence type="ECO:0000313" key="7">
    <source>
        <dbReference type="EMBL" id="MFC5628931.1"/>
    </source>
</evidence>
<name>A0ABW0U8G1_9BACI</name>
<evidence type="ECO:0000259" key="6">
    <source>
        <dbReference type="PROSITE" id="PS50111"/>
    </source>
</evidence>
<gene>
    <name evidence="7" type="ORF">ACFPTR_08600</name>
</gene>
<keyword evidence="5" id="KW-1133">Transmembrane helix</keyword>
<keyword evidence="1 3" id="KW-0807">Transducer</keyword>
<dbReference type="PROSITE" id="PS50111">
    <property type="entry name" value="CHEMOTAXIS_TRANSDUC_2"/>
    <property type="match status" value="1"/>
</dbReference>
<dbReference type="RefSeq" id="WP_270896549.1">
    <property type="nucleotide sequence ID" value="NZ_JBHSPF010000039.1"/>
</dbReference>
<keyword evidence="4" id="KW-0175">Coiled coil</keyword>
<dbReference type="InterPro" id="IPR004089">
    <property type="entry name" value="MCPsignal_dom"/>
</dbReference>
<dbReference type="SMART" id="SM00283">
    <property type="entry name" value="MA"/>
    <property type="match status" value="1"/>
</dbReference>
<keyword evidence="8" id="KW-1185">Reference proteome</keyword>
<dbReference type="PRINTS" id="PR00260">
    <property type="entry name" value="CHEMTRNSDUCR"/>
</dbReference>